<keyword evidence="2 3" id="KW-0378">Hydrolase</keyword>
<dbReference type="Gene3D" id="3.90.79.10">
    <property type="entry name" value="Nucleoside Triphosphate Pyrophosphohydrolase"/>
    <property type="match status" value="1"/>
</dbReference>
<comment type="caution">
    <text evidence="5">The sequence shown here is derived from an EMBL/GenBank/DDBJ whole genome shotgun (WGS) entry which is preliminary data.</text>
</comment>
<comment type="cofactor">
    <cofactor evidence="1">
        <name>Mg(2+)</name>
        <dbReference type="ChEBI" id="CHEBI:18420"/>
    </cofactor>
</comment>
<dbReference type="PROSITE" id="PS00893">
    <property type="entry name" value="NUDIX_BOX"/>
    <property type="match status" value="1"/>
</dbReference>
<comment type="similarity">
    <text evidence="3">Belongs to the Nudix hydrolase family.</text>
</comment>
<dbReference type="InterPro" id="IPR020476">
    <property type="entry name" value="Nudix_hydrolase"/>
</dbReference>
<gene>
    <name evidence="5" type="ORF">GBZ86_02565</name>
</gene>
<dbReference type="GO" id="GO:0016462">
    <property type="term" value="F:pyrophosphatase activity"/>
    <property type="evidence" value="ECO:0007669"/>
    <property type="project" value="UniProtKB-ARBA"/>
</dbReference>
<dbReference type="InterPro" id="IPR000086">
    <property type="entry name" value="NUDIX_hydrolase_dom"/>
</dbReference>
<dbReference type="PANTHER" id="PTHR11839:SF18">
    <property type="entry name" value="NUDIX HYDROLASE DOMAIN-CONTAINING PROTEIN"/>
    <property type="match status" value="1"/>
</dbReference>
<name>A0A6I1MP08_9CLOT</name>
<dbReference type="GO" id="GO:0006753">
    <property type="term" value="P:nucleoside phosphate metabolic process"/>
    <property type="evidence" value="ECO:0007669"/>
    <property type="project" value="TreeGrafter"/>
</dbReference>
<dbReference type="InterPro" id="IPR020084">
    <property type="entry name" value="NUDIX_hydrolase_CS"/>
</dbReference>
<dbReference type="GO" id="GO:0005829">
    <property type="term" value="C:cytosol"/>
    <property type="evidence" value="ECO:0007669"/>
    <property type="project" value="TreeGrafter"/>
</dbReference>
<evidence type="ECO:0000313" key="5">
    <source>
        <dbReference type="EMBL" id="MPQ42641.1"/>
    </source>
</evidence>
<dbReference type="RefSeq" id="WP_152887453.1">
    <property type="nucleotide sequence ID" value="NZ_WHJC01000015.1"/>
</dbReference>
<dbReference type="EMBL" id="WHJC01000015">
    <property type="protein sequence ID" value="MPQ42641.1"/>
    <property type="molecule type" value="Genomic_DNA"/>
</dbReference>
<dbReference type="PROSITE" id="PS51462">
    <property type="entry name" value="NUDIX"/>
    <property type="match status" value="1"/>
</dbReference>
<dbReference type="AlphaFoldDB" id="A0A6I1MP08"/>
<evidence type="ECO:0000256" key="3">
    <source>
        <dbReference type="RuleBase" id="RU003476"/>
    </source>
</evidence>
<evidence type="ECO:0000256" key="1">
    <source>
        <dbReference type="ARBA" id="ARBA00001946"/>
    </source>
</evidence>
<sequence>MKIEKINKLTNCRFLNLYKLELKNKENKKKEYFLASRRNEENLACKTKNHNFCDGVMIIPITTKGELVLIKQFRPAINDYIYEFPAGLVDKNESIEEAARRELFEETGLKCIKFEKILAPCYTSVGMSDETVAVVKMIVEGIPTNENIEENEEIEIITIKIEESKEFIKKHNMSIKTALVISFIF</sequence>
<dbReference type="CDD" id="cd03424">
    <property type="entry name" value="NUDIX_ADPRase_Nudt5_UGPPase_Nudt14"/>
    <property type="match status" value="1"/>
</dbReference>
<organism evidence="5 6">
    <name type="scientific">Clostridium tarantellae</name>
    <dbReference type="NCBI Taxonomy" id="39493"/>
    <lineage>
        <taxon>Bacteria</taxon>
        <taxon>Bacillati</taxon>
        <taxon>Bacillota</taxon>
        <taxon>Clostridia</taxon>
        <taxon>Eubacteriales</taxon>
        <taxon>Clostridiaceae</taxon>
        <taxon>Clostridium</taxon>
    </lineage>
</organism>
<proteinExistence type="inferred from homology"/>
<evidence type="ECO:0000256" key="2">
    <source>
        <dbReference type="ARBA" id="ARBA00022801"/>
    </source>
</evidence>
<dbReference type="Pfam" id="PF00293">
    <property type="entry name" value="NUDIX"/>
    <property type="match status" value="1"/>
</dbReference>
<accession>A0A6I1MP08</accession>
<reference evidence="5 6" key="1">
    <citation type="submission" date="2019-10" db="EMBL/GenBank/DDBJ databases">
        <title>The Genome Sequence of Clostridium tarantellae Isolated from Fish Brain.</title>
        <authorList>
            <person name="Bano L."/>
            <person name="Kiel M."/>
            <person name="Sales G."/>
            <person name="Doxey A.C."/>
            <person name="Mansfield M.J."/>
            <person name="Schiavone M."/>
            <person name="Rossetto O."/>
            <person name="Pirazzini M."/>
            <person name="Dobrindt U."/>
            <person name="Montecucco C."/>
        </authorList>
    </citation>
    <scope>NUCLEOTIDE SEQUENCE [LARGE SCALE GENOMIC DNA]</scope>
    <source>
        <strain evidence="5 6">DSM 3997</strain>
    </source>
</reference>
<dbReference type="SUPFAM" id="SSF55811">
    <property type="entry name" value="Nudix"/>
    <property type="match status" value="1"/>
</dbReference>
<dbReference type="PANTHER" id="PTHR11839">
    <property type="entry name" value="UDP/ADP-SUGAR PYROPHOSPHATASE"/>
    <property type="match status" value="1"/>
</dbReference>
<dbReference type="GO" id="GO:0019693">
    <property type="term" value="P:ribose phosphate metabolic process"/>
    <property type="evidence" value="ECO:0007669"/>
    <property type="project" value="TreeGrafter"/>
</dbReference>
<dbReference type="PRINTS" id="PR00502">
    <property type="entry name" value="NUDIXFAMILY"/>
</dbReference>
<dbReference type="Proteomes" id="UP000430345">
    <property type="component" value="Unassembled WGS sequence"/>
</dbReference>
<keyword evidence="6" id="KW-1185">Reference proteome</keyword>
<feature type="domain" description="Nudix hydrolase" evidence="4">
    <location>
        <begin position="51"/>
        <end position="181"/>
    </location>
</feature>
<evidence type="ECO:0000313" key="6">
    <source>
        <dbReference type="Proteomes" id="UP000430345"/>
    </source>
</evidence>
<dbReference type="OrthoDB" id="9788922at2"/>
<evidence type="ECO:0000259" key="4">
    <source>
        <dbReference type="PROSITE" id="PS51462"/>
    </source>
</evidence>
<protein>
    <submittedName>
        <fullName evidence="5">NUDIX domain-containing protein</fullName>
    </submittedName>
</protein>
<dbReference type="InterPro" id="IPR015797">
    <property type="entry name" value="NUDIX_hydrolase-like_dom_sf"/>
</dbReference>